<dbReference type="InterPro" id="IPR016187">
    <property type="entry name" value="CTDL_fold"/>
</dbReference>
<dbReference type="InParanoid" id="B3RIF4"/>
<evidence type="ECO:0000313" key="3">
    <source>
        <dbReference type="Proteomes" id="UP000009022"/>
    </source>
</evidence>
<organism evidence="2 3">
    <name type="scientific">Trichoplax adhaerens</name>
    <name type="common">Trichoplax reptans</name>
    <dbReference type="NCBI Taxonomy" id="10228"/>
    <lineage>
        <taxon>Eukaryota</taxon>
        <taxon>Metazoa</taxon>
        <taxon>Placozoa</taxon>
        <taxon>Uniplacotomia</taxon>
        <taxon>Trichoplacea</taxon>
        <taxon>Trichoplacidae</taxon>
        <taxon>Trichoplax</taxon>
    </lineage>
</organism>
<dbReference type="SUPFAM" id="SSF56436">
    <property type="entry name" value="C-type lectin-like"/>
    <property type="match status" value="1"/>
</dbReference>
<accession>B3RIF4</accession>
<dbReference type="Pfam" id="PF00059">
    <property type="entry name" value="Lectin_C"/>
    <property type="match status" value="1"/>
</dbReference>
<reference evidence="2 3" key="1">
    <citation type="journal article" date="2008" name="Nature">
        <title>The Trichoplax genome and the nature of placozoans.</title>
        <authorList>
            <person name="Srivastava M."/>
            <person name="Begovic E."/>
            <person name="Chapman J."/>
            <person name="Putnam N.H."/>
            <person name="Hellsten U."/>
            <person name="Kawashima T."/>
            <person name="Kuo A."/>
            <person name="Mitros T."/>
            <person name="Salamov A."/>
            <person name="Carpenter M.L."/>
            <person name="Signorovitch A.Y."/>
            <person name="Moreno M.A."/>
            <person name="Kamm K."/>
            <person name="Grimwood J."/>
            <person name="Schmutz J."/>
            <person name="Shapiro H."/>
            <person name="Grigoriev I.V."/>
            <person name="Buss L.W."/>
            <person name="Schierwater B."/>
            <person name="Dellaporta S.L."/>
            <person name="Rokhsar D.S."/>
        </authorList>
    </citation>
    <scope>NUCLEOTIDE SEQUENCE [LARGE SCALE GENOMIC DNA]</scope>
    <source>
        <strain evidence="2 3">Grell-BS-1999</strain>
    </source>
</reference>
<dbReference type="Proteomes" id="UP000009022">
    <property type="component" value="Unassembled WGS sequence"/>
</dbReference>
<dbReference type="AlphaFoldDB" id="B3RIF4"/>
<dbReference type="PROSITE" id="PS50041">
    <property type="entry name" value="C_TYPE_LECTIN_2"/>
    <property type="match status" value="1"/>
</dbReference>
<dbReference type="KEGG" id="tad:TRIADDRAFT_18412"/>
<evidence type="ECO:0000259" key="1">
    <source>
        <dbReference type="PROSITE" id="PS50041"/>
    </source>
</evidence>
<dbReference type="RefSeq" id="XP_002107610.1">
    <property type="nucleotide sequence ID" value="XM_002107574.1"/>
</dbReference>
<dbReference type="PhylomeDB" id="B3RIF4"/>
<dbReference type="CDD" id="cd00037">
    <property type="entry name" value="CLECT"/>
    <property type="match status" value="1"/>
</dbReference>
<dbReference type="HOGENOM" id="CLU_049894_10_0_1"/>
<dbReference type="Gene3D" id="3.10.100.10">
    <property type="entry name" value="Mannose-Binding Protein A, subunit A"/>
    <property type="match status" value="1"/>
</dbReference>
<sequence length="136" mass="15832">NRCDAGWIHYNLNCYRVFQKSNERQDWNSAQAECNKLGGNLLSILTYKEQNFVQNNLLSTGVKKSYWIGLNCTSIDDNCRWQGMPTANPYSHRSNRVKDDGVSEMCMEINMRTKFNGLWTSRNCSIKQRFICKKGM</sequence>
<dbReference type="InterPro" id="IPR001304">
    <property type="entry name" value="C-type_lectin-like"/>
</dbReference>
<feature type="domain" description="C-type lectin" evidence="1">
    <location>
        <begin position="10"/>
        <end position="133"/>
    </location>
</feature>
<dbReference type="EMBL" id="DS985241">
    <property type="protein sequence ID" value="EDV28408.1"/>
    <property type="molecule type" value="Genomic_DNA"/>
</dbReference>
<keyword evidence="3" id="KW-1185">Reference proteome</keyword>
<dbReference type="SMART" id="SM00034">
    <property type="entry name" value="CLECT"/>
    <property type="match status" value="1"/>
</dbReference>
<dbReference type="OrthoDB" id="441660at2759"/>
<name>B3RIF4_TRIAD</name>
<protein>
    <recommendedName>
        <fullName evidence="1">C-type lectin domain-containing protein</fullName>
    </recommendedName>
</protein>
<dbReference type="InterPro" id="IPR016186">
    <property type="entry name" value="C-type_lectin-like/link_sf"/>
</dbReference>
<feature type="non-terminal residue" evidence="2">
    <location>
        <position position="1"/>
    </location>
</feature>
<evidence type="ECO:0000313" key="2">
    <source>
        <dbReference type="EMBL" id="EDV28408.1"/>
    </source>
</evidence>
<dbReference type="CTD" id="6749642"/>
<dbReference type="OMA" id="NCVETND"/>
<dbReference type="PANTHER" id="PTHR22803">
    <property type="entry name" value="MANNOSE, PHOSPHOLIPASE, LECTIN RECEPTOR RELATED"/>
    <property type="match status" value="1"/>
</dbReference>
<proteinExistence type="predicted"/>
<gene>
    <name evidence="2" type="ORF">TRIADDRAFT_18412</name>
</gene>
<dbReference type="InterPro" id="IPR050111">
    <property type="entry name" value="C-type_lectin/snaclec_domain"/>
</dbReference>
<dbReference type="GeneID" id="6749642"/>